<dbReference type="Proteomes" id="UP000002027">
    <property type="component" value="Chromosome 1"/>
</dbReference>
<keyword evidence="4" id="KW-1185">Reference proteome</keyword>
<dbReference type="Gene3D" id="3.30.70.1060">
    <property type="entry name" value="Dimeric alpha+beta barrel"/>
    <property type="match status" value="1"/>
</dbReference>
<dbReference type="STRING" id="479434.Sthe_0361"/>
<evidence type="ECO:0000313" key="3">
    <source>
        <dbReference type="EMBL" id="ACZ37800.1"/>
    </source>
</evidence>
<dbReference type="SUPFAM" id="SSF54909">
    <property type="entry name" value="Dimeric alpha+beta barrel"/>
    <property type="match status" value="1"/>
</dbReference>
<evidence type="ECO:0000259" key="2">
    <source>
        <dbReference type="Pfam" id="PF03795"/>
    </source>
</evidence>
<dbReference type="KEGG" id="sti:Sthe_0361"/>
<evidence type="ECO:0000313" key="4">
    <source>
        <dbReference type="Proteomes" id="UP000002027"/>
    </source>
</evidence>
<evidence type="ECO:0000256" key="1">
    <source>
        <dbReference type="ARBA" id="ARBA00007689"/>
    </source>
</evidence>
<dbReference type="InterPro" id="IPR005545">
    <property type="entry name" value="YCII"/>
</dbReference>
<dbReference type="OrthoDB" id="162319at2"/>
<proteinExistence type="inferred from homology"/>
<name>D1C739_SPHTD</name>
<dbReference type="Pfam" id="PF03795">
    <property type="entry name" value="YCII"/>
    <property type="match status" value="1"/>
</dbReference>
<comment type="similarity">
    <text evidence="1">Belongs to the YciI family.</text>
</comment>
<reference evidence="4" key="1">
    <citation type="submission" date="2009-11" db="EMBL/GenBank/DDBJ databases">
        <title>The complete chromosome 1 of Sphaerobacter thermophilus DSM 20745.</title>
        <authorList>
            <person name="Lucas S."/>
            <person name="Copeland A."/>
            <person name="Lapidus A."/>
            <person name="Glavina del Rio T."/>
            <person name="Dalin E."/>
            <person name="Tice H."/>
            <person name="Bruce D."/>
            <person name="Goodwin L."/>
            <person name="Pitluck S."/>
            <person name="Kyrpides N."/>
            <person name="Mavromatis K."/>
            <person name="Ivanova N."/>
            <person name="Mikhailova N."/>
            <person name="LaButti K.M."/>
            <person name="Clum A."/>
            <person name="Sun H.I."/>
            <person name="Brettin T."/>
            <person name="Detter J.C."/>
            <person name="Han C."/>
            <person name="Larimer F."/>
            <person name="Land M."/>
            <person name="Hauser L."/>
            <person name="Markowitz V."/>
            <person name="Cheng J.F."/>
            <person name="Hugenholtz P."/>
            <person name="Woyke T."/>
            <person name="Wu D."/>
            <person name="Steenblock K."/>
            <person name="Schneider S."/>
            <person name="Pukall R."/>
            <person name="Goeker M."/>
            <person name="Klenk H.P."/>
            <person name="Eisen J.A."/>
        </authorList>
    </citation>
    <scope>NUCLEOTIDE SEQUENCE [LARGE SCALE GENOMIC DNA]</scope>
    <source>
        <strain evidence="4">ATCC 49802 / DSM 20745 / S 6022</strain>
    </source>
</reference>
<organism evidence="3 4">
    <name type="scientific">Sphaerobacter thermophilus (strain ATCC 49802 / DSM 20745 / KCCM 41009 / NCIMB 13125 / S 6022)</name>
    <dbReference type="NCBI Taxonomy" id="479434"/>
    <lineage>
        <taxon>Bacteria</taxon>
        <taxon>Pseudomonadati</taxon>
        <taxon>Thermomicrobiota</taxon>
        <taxon>Thermomicrobia</taxon>
        <taxon>Sphaerobacterales</taxon>
        <taxon>Sphaerobacterineae</taxon>
        <taxon>Sphaerobacteraceae</taxon>
        <taxon>Sphaerobacter</taxon>
    </lineage>
</organism>
<dbReference type="RefSeq" id="WP_012870847.1">
    <property type="nucleotide sequence ID" value="NC_013523.1"/>
</dbReference>
<dbReference type="eggNOG" id="COG2350">
    <property type="taxonomic scope" value="Bacteria"/>
</dbReference>
<feature type="domain" description="YCII-related" evidence="2">
    <location>
        <begin position="1"/>
        <end position="83"/>
    </location>
</feature>
<dbReference type="HOGENOM" id="CLU_110355_7_1_0"/>
<dbReference type="PANTHER" id="PTHR37828">
    <property type="entry name" value="GSR2449 PROTEIN"/>
    <property type="match status" value="1"/>
</dbReference>
<dbReference type="InterPro" id="IPR011008">
    <property type="entry name" value="Dimeric_a/b-barrel"/>
</dbReference>
<sequence>MKYAAIIQYGNREQIAKVRPVHREYLGRLKEQGKLWASGPFTDDSGALIIYEAESEEEARRLITDDPFHAAGVFVSYELKPWQQVF</sequence>
<dbReference type="EMBL" id="CP001823">
    <property type="protein sequence ID" value="ACZ37800.1"/>
    <property type="molecule type" value="Genomic_DNA"/>
</dbReference>
<gene>
    <name evidence="3" type="ordered locus">Sthe_0361</name>
</gene>
<dbReference type="PANTHER" id="PTHR37828:SF1">
    <property type="entry name" value="YCII-RELATED DOMAIN-CONTAINING PROTEIN"/>
    <property type="match status" value="1"/>
</dbReference>
<dbReference type="InParanoid" id="D1C739"/>
<protein>
    <submittedName>
        <fullName evidence="3">YCII-related protein</fullName>
    </submittedName>
</protein>
<dbReference type="AlphaFoldDB" id="D1C739"/>
<accession>D1C739</accession>
<reference evidence="3 4" key="2">
    <citation type="journal article" date="2010" name="Stand. Genomic Sci.">
        <title>Complete genome sequence of Desulfohalobium retbaense type strain (HR(100)).</title>
        <authorList>
            <person name="Spring S."/>
            <person name="Nolan M."/>
            <person name="Lapidus A."/>
            <person name="Glavina Del Rio T."/>
            <person name="Copeland A."/>
            <person name="Tice H."/>
            <person name="Cheng J.F."/>
            <person name="Lucas S."/>
            <person name="Land M."/>
            <person name="Chen F."/>
            <person name="Bruce D."/>
            <person name="Goodwin L."/>
            <person name="Pitluck S."/>
            <person name="Ivanova N."/>
            <person name="Mavromatis K."/>
            <person name="Mikhailova N."/>
            <person name="Pati A."/>
            <person name="Chen A."/>
            <person name="Palaniappan K."/>
            <person name="Hauser L."/>
            <person name="Chang Y.J."/>
            <person name="Jeffries C.D."/>
            <person name="Munk C."/>
            <person name="Kiss H."/>
            <person name="Chain P."/>
            <person name="Han C."/>
            <person name="Brettin T."/>
            <person name="Detter J.C."/>
            <person name="Schuler E."/>
            <person name="Goker M."/>
            <person name="Rohde M."/>
            <person name="Bristow J."/>
            <person name="Eisen J.A."/>
            <person name="Markowitz V."/>
            <person name="Hugenholtz P."/>
            <person name="Kyrpides N.C."/>
            <person name="Klenk H.P."/>
        </authorList>
    </citation>
    <scope>NUCLEOTIDE SEQUENCE [LARGE SCALE GENOMIC DNA]</scope>
    <source>
        <strain evidence="4">ATCC 49802 / DSM 20745 / S 6022</strain>
    </source>
</reference>